<keyword evidence="13" id="KW-1185">Reference proteome</keyword>
<evidence type="ECO:0000256" key="7">
    <source>
        <dbReference type="ARBA" id="ARBA00023004"/>
    </source>
</evidence>
<dbReference type="SUPFAM" id="SSF53383">
    <property type="entry name" value="PLP-dependent transferases"/>
    <property type="match status" value="1"/>
</dbReference>
<dbReference type="InterPro" id="IPR016454">
    <property type="entry name" value="Cysteine_dSase"/>
</dbReference>
<keyword evidence="5" id="KW-0479">Metal-binding</keyword>
<protein>
    <recommendedName>
        <fullName evidence="3">cysteine desulfurase</fullName>
        <ecNumber evidence="3">2.8.1.7</ecNumber>
    </recommendedName>
</protein>
<reference evidence="12 13" key="1">
    <citation type="submission" date="2020-08" db="EMBL/GenBank/DDBJ databases">
        <title>Genomic Encyclopedia of Type Strains, Phase IV (KMG-IV): sequencing the most valuable type-strain genomes for metagenomic binning, comparative biology and taxonomic classification.</title>
        <authorList>
            <person name="Goeker M."/>
        </authorList>
    </citation>
    <scope>NUCLEOTIDE SEQUENCE [LARGE SCALE GENOMIC DNA]</scope>
    <source>
        <strain evidence="12 13">DSM 23562</strain>
    </source>
</reference>
<dbReference type="InterPro" id="IPR015424">
    <property type="entry name" value="PyrdxlP-dep_Trfase"/>
</dbReference>
<dbReference type="InterPro" id="IPR015421">
    <property type="entry name" value="PyrdxlP-dep_Trfase_major"/>
</dbReference>
<dbReference type="EC" id="2.8.1.7" evidence="3"/>
<dbReference type="InterPro" id="IPR020578">
    <property type="entry name" value="Aminotrans_V_PyrdxlP_BS"/>
</dbReference>
<comment type="similarity">
    <text evidence="2">Belongs to the class-V pyridoxal-phosphate-dependent aminotransferase family. NifS/IscS subfamily.</text>
</comment>
<organism evidence="12 13">
    <name type="scientific">Armatimonas rosea</name>
    <dbReference type="NCBI Taxonomy" id="685828"/>
    <lineage>
        <taxon>Bacteria</taxon>
        <taxon>Bacillati</taxon>
        <taxon>Armatimonadota</taxon>
        <taxon>Armatimonadia</taxon>
        <taxon>Armatimonadales</taxon>
        <taxon>Armatimonadaceae</taxon>
        <taxon>Armatimonas</taxon>
    </lineage>
</organism>
<evidence type="ECO:0000259" key="11">
    <source>
        <dbReference type="Pfam" id="PF00266"/>
    </source>
</evidence>
<dbReference type="EMBL" id="JACHGW010000001">
    <property type="protein sequence ID" value="MBB6048547.1"/>
    <property type="molecule type" value="Genomic_DNA"/>
</dbReference>
<dbReference type="Pfam" id="PF00266">
    <property type="entry name" value="Aminotran_5"/>
    <property type="match status" value="1"/>
</dbReference>
<feature type="domain" description="Aminotransferase class V" evidence="11">
    <location>
        <begin position="3"/>
        <end position="362"/>
    </location>
</feature>
<comment type="caution">
    <text evidence="12">The sequence shown here is derived from an EMBL/GenBank/DDBJ whole genome shotgun (WGS) entry which is preliminary data.</text>
</comment>
<evidence type="ECO:0000256" key="3">
    <source>
        <dbReference type="ARBA" id="ARBA00012239"/>
    </source>
</evidence>
<dbReference type="Gene3D" id="3.90.1150.10">
    <property type="entry name" value="Aspartate Aminotransferase, domain 1"/>
    <property type="match status" value="1"/>
</dbReference>
<name>A0A7W9SKY3_ARMRO</name>
<proteinExistence type="inferred from homology"/>
<evidence type="ECO:0000256" key="4">
    <source>
        <dbReference type="ARBA" id="ARBA00022679"/>
    </source>
</evidence>
<dbReference type="Gene3D" id="3.40.640.10">
    <property type="entry name" value="Type I PLP-dependent aspartate aminotransferase-like (Major domain)"/>
    <property type="match status" value="1"/>
</dbReference>
<dbReference type="PANTHER" id="PTHR11601:SF34">
    <property type="entry name" value="CYSTEINE DESULFURASE"/>
    <property type="match status" value="1"/>
</dbReference>
<dbReference type="GO" id="GO:0031071">
    <property type="term" value="F:cysteine desulfurase activity"/>
    <property type="evidence" value="ECO:0007669"/>
    <property type="project" value="UniProtKB-EC"/>
</dbReference>
<dbReference type="Gene3D" id="1.10.260.50">
    <property type="match status" value="1"/>
</dbReference>
<keyword evidence="8" id="KW-0411">Iron-sulfur</keyword>
<evidence type="ECO:0000256" key="2">
    <source>
        <dbReference type="ARBA" id="ARBA00006490"/>
    </source>
</evidence>
<keyword evidence="4 12" id="KW-0808">Transferase</keyword>
<keyword evidence="6" id="KW-0663">Pyridoxal phosphate</keyword>
<evidence type="ECO:0000256" key="8">
    <source>
        <dbReference type="ARBA" id="ARBA00023014"/>
    </source>
</evidence>
<dbReference type="InterPro" id="IPR015422">
    <property type="entry name" value="PyrdxlP-dep_Trfase_small"/>
</dbReference>
<evidence type="ECO:0000256" key="10">
    <source>
        <dbReference type="RuleBase" id="RU004504"/>
    </source>
</evidence>
<dbReference type="PIRSF" id="PIRSF005572">
    <property type="entry name" value="NifS"/>
    <property type="match status" value="1"/>
</dbReference>
<dbReference type="Proteomes" id="UP000520814">
    <property type="component" value="Unassembled WGS sequence"/>
</dbReference>
<evidence type="ECO:0000256" key="5">
    <source>
        <dbReference type="ARBA" id="ARBA00022723"/>
    </source>
</evidence>
<evidence type="ECO:0000256" key="6">
    <source>
        <dbReference type="ARBA" id="ARBA00022898"/>
    </source>
</evidence>
<evidence type="ECO:0000313" key="13">
    <source>
        <dbReference type="Proteomes" id="UP000520814"/>
    </source>
</evidence>
<dbReference type="RefSeq" id="WP_184192185.1">
    <property type="nucleotide sequence ID" value="NZ_JACHGW010000001.1"/>
</dbReference>
<dbReference type="GO" id="GO:0051536">
    <property type="term" value="F:iron-sulfur cluster binding"/>
    <property type="evidence" value="ECO:0007669"/>
    <property type="project" value="UniProtKB-KW"/>
</dbReference>
<evidence type="ECO:0000256" key="9">
    <source>
        <dbReference type="ARBA" id="ARBA00050776"/>
    </source>
</evidence>
<dbReference type="PANTHER" id="PTHR11601">
    <property type="entry name" value="CYSTEINE DESULFURYLASE FAMILY MEMBER"/>
    <property type="match status" value="1"/>
</dbReference>
<gene>
    <name evidence="12" type="ORF">HNQ39_000309</name>
</gene>
<evidence type="ECO:0000313" key="12">
    <source>
        <dbReference type="EMBL" id="MBB6048547.1"/>
    </source>
</evidence>
<comment type="catalytic activity">
    <reaction evidence="9">
        <text>(sulfur carrier)-H + L-cysteine = (sulfur carrier)-SH + L-alanine</text>
        <dbReference type="Rhea" id="RHEA:43892"/>
        <dbReference type="Rhea" id="RHEA-COMP:14737"/>
        <dbReference type="Rhea" id="RHEA-COMP:14739"/>
        <dbReference type="ChEBI" id="CHEBI:29917"/>
        <dbReference type="ChEBI" id="CHEBI:35235"/>
        <dbReference type="ChEBI" id="CHEBI:57972"/>
        <dbReference type="ChEBI" id="CHEBI:64428"/>
        <dbReference type="EC" id="2.8.1.7"/>
    </reaction>
</comment>
<dbReference type="PROSITE" id="PS00595">
    <property type="entry name" value="AA_TRANSFER_CLASS_5"/>
    <property type="match status" value="1"/>
</dbReference>
<dbReference type="InterPro" id="IPR000192">
    <property type="entry name" value="Aminotrans_V_dom"/>
</dbReference>
<dbReference type="GO" id="GO:0046872">
    <property type="term" value="F:metal ion binding"/>
    <property type="evidence" value="ECO:0007669"/>
    <property type="project" value="UniProtKB-KW"/>
</dbReference>
<evidence type="ECO:0000256" key="1">
    <source>
        <dbReference type="ARBA" id="ARBA00001933"/>
    </source>
</evidence>
<dbReference type="AlphaFoldDB" id="A0A7W9SKY3"/>
<sequence>MAIYLDCAATTPLDPRVQEEVFAFLAVEFGNAGSRTHAYGERARSAVERARNQVAALVGAARSEVVFTSGATESNNLAILGLAEYGRQTGKTHLVSTEIEHPAVLEPLRALEARGFTLTLVPPERSGRVAVESVLAAVRESTLLISVMQLNNETGIRQPIAELAEALAGHPAYFHVDAAQGYGKESDVLRSPRIDLMSISGHKLYAPKGVGALITRRRGQERVPLTPLMFGGGQELGLRPGTLPVALIVGLGKASELALQEEAERAAQCQRFRERLLQALQPLEPILHGDQAHAAPQILNLSFPGLLGEDVVECLREQVALSHGAACSSQSRTCSPVLTAMGLPEAQLEGAVRLSWCHMTPEPNTDSLVRALERARKDYC</sequence>
<comment type="cofactor">
    <cofactor evidence="1 10">
        <name>pyridoxal 5'-phosphate</name>
        <dbReference type="ChEBI" id="CHEBI:597326"/>
    </cofactor>
</comment>
<accession>A0A7W9SKY3</accession>
<keyword evidence="7" id="KW-0408">Iron</keyword>